<dbReference type="EMBL" id="BSPG01000064">
    <property type="protein sequence ID" value="GLS46962.1"/>
    <property type="molecule type" value="Genomic_DNA"/>
</dbReference>
<keyword evidence="1" id="KW-0233">DNA recombination</keyword>
<dbReference type="Gene3D" id="1.10.443.10">
    <property type="entry name" value="Intergrase catalytic core"/>
    <property type="match status" value="1"/>
</dbReference>
<gene>
    <name evidence="3" type="ORF">GCM10007884_49620</name>
    <name evidence="4" type="ORF">GGR33_005152</name>
</gene>
<dbReference type="RefSeq" id="WP_183513677.1">
    <property type="nucleotide sequence ID" value="NZ_BSPG01000064.1"/>
</dbReference>
<proteinExistence type="predicted"/>
<keyword evidence="6" id="KW-1185">Reference proteome</keyword>
<dbReference type="InterPro" id="IPR011010">
    <property type="entry name" value="DNA_brk_join_enz"/>
</dbReference>
<dbReference type="GO" id="GO:0003677">
    <property type="term" value="F:DNA binding"/>
    <property type="evidence" value="ECO:0007669"/>
    <property type="project" value="InterPro"/>
</dbReference>
<dbReference type="Proteomes" id="UP000517759">
    <property type="component" value="Unassembled WGS sequence"/>
</dbReference>
<name>A0A7W6AS37_9HYPH</name>
<accession>A0A7W6AS37</accession>
<dbReference type="Proteomes" id="UP001156881">
    <property type="component" value="Unassembled WGS sequence"/>
</dbReference>
<reference evidence="6" key="2">
    <citation type="journal article" date="2019" name="Int. J. Syst. Evol. Microbiol.">
        <title>The Global Catalogue of Microorganisms (GCM) 10K type strain sequencing project: providing services to taxonomists for standard genome sequencing and annotation.</title>
        <authorList>
            <consortium name="The Broad Institute Genomics Platform"/>
            <consortium name="The Broad Institute Genome Sequencing Center for Infectious Disease"/>
            <person name="Wu L."/>
            <person name="Ma J."/>
        </authorList>
    </citation>
    <scope>NUCLEOTIDE SEQUENCE [LARGE SCALE GENOMIC DNA]</scope>
    <source>
        <strain evidence="6">NBRC 107710</strain>
    </source>
</reference>
<reference evidence="3" key="1">
    <citation type="journal article" date="2014" name="Int. J. Syst. Evol. Microbiol.">
        <title>Complete genome of a new Firmicutes species belonging to the dominant human colonic microbiota ('Ruminococcus bicirculans') reveals two chromosomes and a selective capacity to utilize plant glucans.</title>
        <authorList>
            <consortium name="NISC Comparative Sequencing Program"/>
            <person name="Wegmann U."/>
            <person name="Louis P."/>
            <person name="Goesmann A."/>
            <person name="Henrissat B."/>
            <person name="Duncan S.H."/>
            <person name="Flint H.J."/>
        </authorList>
    </citation>
    <scope>NUCLEOTIDE SEQUENCE</scope>
    <source>
        <strain evidence="3">NBRC 107710</strain>
    </source>
</reference>
<dbReference type="GO" id="GO:0006310">
    <property type="term" value="P:DNA recombination"/>
    <property type="evidence" value="ECO:0007669"/>
    <property type="project" value="UniProtKB-KW"/>
</dbReference>
<evidence type="ECO:0000256" key="2">
    <source>
        <dbReference type="SAM" id="MobiDB-lite"/>
    </source>
</evidence>
<evidence type="ECO:0000313" key="6">
    <source>
        <dbReference type="Proteomes" id="UP001156881"/>
    </source>
</evidence>
<dbReference type="GO" id="GO:0015074">
    <property type="term" value="P:DNA integration"/>
    <property type="evidence" value="ECO:0007669"/>
    <property type="project" value="InterPro"/>
</dbReference>
<comment type="caution">
    <text evidence="4">The sequence shown here is derived from an EMBL/GenBank/DDBJ whole genome shotgun (WGS) entry which is preliminary data.</text>
</comment>
<organism evidence="4 5">
    <name type="scientific">Methylobacterium brachythecii</name>
    <dbReference type="NCBI Taxonomy" id="1176177"/>
    <lineage>
        <taxon>Bacteria</taxon>
        <taxon>Pseudomonadati</taxon>
        <taxon>Pseudomonadota</taxon>
        <taxon>Alphaproteobacteria</taxon>
        <taxon>Hyphomicrobiales</taxon>
        <taxon>Methylobacteriaceae</taxon>
        <taxon>Methylobacterium</taxon>
    </lineage>
</organism>
<evidence type="ECO:0000313" key="4">
    <source>
        <dbReference type="EMBL" id="MBB3905611.1"/>
    </source>
</evidence>
<evidence type="ECO:0000313" key="3">
    <source>
        <dbReference type="EMBL" id="GLS46962.1"/>
    </source>
</evidence>
<dbReference type="EMBL" id="JACIDN010000015">
    <property type="protein sequence ID" value="MBB3905611.1"/>
    <property type="molecule type" value="Genomic_DNA"/>
</dbReference>
<sequence length="364" mass="40488">MDTDTDPRSGARRPRQAKTEADYAKRARQLLTRCATEIARPEQRHAVTWAEFVTWLLARRPGVAATSWQQYKSASVFLLERAIDLKTAALAAVSESGEMRALATSLATMQTALRDLQAAGTEGCLRTTRRTSSRKAKRFDEADRHAIVAEAERIKSRYAGDLADCLLAAKRCGLRPAEWAGTRLVPSDDPAVLVLRVPNAKADTVRAHGPTRTLVFDRLPEVERRAVERWVRRISDPTLDAPRLIKALGDCLHGITRALWPRRTKHIALYSARHEFAALAKVRYRPAEVAALMGHASDVTATDHYGRYRAGAFPPGLQTLLDRLPKPDPSEILQVRRKLSVKLDRLPGLREAPVAPDSNVRPNV</sequence>
<reference evidence="4 5" key="3">
    <citation type="submission" date="2020-08" db="EMBL/GenBank/DDBJ databases">
        <title>Genomic Encyclopedia of Type Strains, Phase IV (KMG-IV): sequencing the most valuable type-strain genomes for metagenomic binning, comparative biology and taxonomic classification.</title>
        <authorList>
            <person name="Goeker M."/>
        </authorList>
    </citation>
    <scope>NUCLEOTIDE SEQUENCE [LARGE SCALE GENOMIC DNA]</scope>
    <source>
        <strain evidence="4 5">DSM 24105</strain>
    </source>
</reference>
<protein>
    <submittedName>
        <fullName evidence="4">Integrase</fullName>
    </submittedName>
</protein>
<reference evidence="3" key="4">
    <citation type="submission" date="2023-01" db="EMBL/GenBank/DDBJ databases">
        <title>Draft genome sequence of Methylobacterium brachythecii strain NBRC 107710.</title>
        <authorList>
            <person name="Sun Q."/>
            <person name="Mori K."/>
        </authorList>
    </citation>
    <scope>NUCLEOTIDE SEQUENCE</scope>
    <source>
        <strain evidence="3">NBRC 107710</strain>
    </source>
</reference>
<dbReference type="SUPFAM" id="SSF56349">
    <property type="entry name" value="DNA breaking-rejoining enzymes"/>
    <property type="match status" value="1"/>
</dbReference>
<evidence type="ECO:0000313" key="5">
    <source>
        <dbReference type="Proteomes" id="UP000517759"/>
    </source>
</evidence>
<feature type="region of interest" description="Disordered" evidence="2">
    <location>
        <begin position="1"/>
        <end position="22"/>
    </location>
</feature>
<evidence type="ECO:0000256" key="1">
    <source>
        <dbReference type="ARBA" id="ARBA00023172"/>
    </source>
</evidence>
<dbReference type="InterPro" id="IPR013762">
    <property type="entry name" value="Integrase-like_cat_sf"/>
</dbReference>
<dbReference type="AlphaFoldDB" id="A0A7W6AS37"/>